<sequence length="378" mass="40959">MKTVWFWDLGGALHPREIVDFDTFYIVAEMVWRGEIEQAYSFATMSQAQEAFGGKQSFMPWTYPPQFNLLVAPLAFLPLGLAYSCFTAGTLVAYLVILKRIAGDHFQRLLLVLFPAIIVTVACGQNGFLTGTLIGLTCLGFQRHKALAGLPLGLMIIKPHLAVTFAVYTLIARRWITALVAAGTVAATSLLATLLLGPGIWAAFLDGVKEARVFLEHGMYPLYRMISVYAALYTVGVPAPIAITVQVLVAIVALMMIGFASRRGLGLRQSLGLAAVASLLISPYAYDYDLPIYGIGLALLLPDLERLGSKVELTAIYVMSVLIGLVGLAQSFRLQVQFGPDVTLGDDMPVSVAGPALVVLLALMWRILGRHRESLPAT</sequence>
<evidence type="ECO:0000256" key="5">
    <source>
        <dbReference type="ARBA" id="ARBA00022989"/>
    </source>
</evidence>
<dbReference type="Pfam" id="PF09594">
    <property type="entry name" value="GT87"/>
    <property type="match status" value="1"/>
</dbReference>
<reference evidence="9 10" key="1">
    <citation type="submission" date="2019-07" db="EMBL/GenBank/DDBJ databases">
        <title>Whole genome shotgun sequence of Microvirga aerophila NBRC 106136.</title>
        <authorList>
            <person name="Hosoyama A."/>
            <person name="Uohara A."/>
            <person name="Ohji S."/>
            <person name="Ichikawa N."/>
        </authorList>
    </citation>
    <scope>NUCLEOTIDE SEQUENCE [LARGE SCALE GENOMIC DNA]</scope>
    <source>
        <strain evidence="9 10">NBRC 106136</strain>
    </source>
</reference>
<keyword evidence="6 8" id="KW-0472">Membrane</keyword>
<evidence type="ECO:0000256" key="7">
    <source>
        <dbReference type="ARBA" id="ARBA00024033"/>
    </source>
</evidence>
<evidence type="ECO:0000256" key="6">
    <source>
        <dbReference type="ARBA" id="ARBA00023136"/>
    </source>
</evidence>
<evidence type="ECO:0000256" key="3">
    <source>
        <dbReference type="ARBA" id="ARBA00022679"/>
    </source>
</evidence>
<feature type="transmembrane region" description="Helical" evidence="8">
    <location>
        <begin position="148"/>
        <end position="171"/>
    </location>
</feature>
<accession>A0A512BWJ6</accession>
<dbReference type="AlphaFoldDB" id="A0A512BWJ6"/>
<dbReference type="InterPro" id="IPR018584">
    <property type="entry name" value="GT87"/>
</dbReference>
<evidence type="ECO:0000313" key="9">
    <source>
        <dbReference type="EMBL" id="GEO16330.1"/>
    </source>
</evidence>
<comment type="subcellular location">
    <subcellularLocation>
        <location evidence="1">Cell membrane</location>
        <topology evidence="1">Multi-pass membrane protein</topology>
    </subcellularLocation>
</comment>
<feature type="transmembrane region" description="Helical" evidence="8">
    <location>
        <begin position="69"/>
        <end position="97"/>
    </location>
</feature>
<protein>
    <recommendedName>
        <fullName evidence="11">DUF2029 domain-containing protein</fullName>
    </recommendedName>
</protein>
<evidence type="ECO:0000256" key="8">
    <source>
        <dbReference type="SAM" id="Phobius"/>
    </source>
</evidence>
<evidence type="ECO:0000313" key="10">
    <source>
        <dbReference type="Proteomes" id="UP000321085"/>
    </source>
</evidence>
<feature type="transmembrane region" description="Helical" evidence="8">
    <location>
        <begin position="225"/>
        <end position="258"/>
    </location>
</feature>
<comment type="caution">
    <text evidence="9">The sequence shown here is derived from an EMBL/GenBank/DDBJ whole genome shotgun (WGS) entry which is preliminary data.</text>
</comment>
<name>A0A512BWJ6_9HYPH</name>
<comment type="similarity">
    <text evidence="7">Belongs to the glycosyltransferase 87 family.</text>
</comment>
<proteinExistence type="inferred from homology"/>
<dbReference type="EMBL" id="BJYU01000062">
    <property type="protein sequence ID" value="GEO16330.1"/>
    <property type="molecule type" value="Genomic_DNA"/>
</dbReference>
<keyword evidence="3" id="KW-0808">Transferase</keyword>
<feature type="transmembrane region" description="Helical" evidence="8">
    <location>
        <begin position="109"/>
        <end position="128"/>
    </location>
</feature>
<feature type="transmembrane region" description="Helical" evidence="8">
    <location>
        <begin position="348"/>
        <end position="368"/>
    </location>
</feature>
<evidence type="ECO:0000256" key="2">
    <source>
        <dbReference type="ARBA" id="ARBA00022475"/>
    </source>
</evidence>
<dbReference type="GO" id="GO:0005886">
    <property type="term" value="C:plasma membrane"/>
    <property type="evidence" value="ECO:0007669"/>
    <property type="project" value="UniProtKB-SubCell"/>
</dbReference>
<keyword evidence="5 8" id="KW-1133">Transmembrane helix</keyword>
<feature type="transmembrane region" description="Helical" evidence="8">
    <location>
        <begin position="178"/>
        <end position="205"/>
    </location>
</feature>
<dbReference type="Proteomes" id="UP000321085">
    <property type="component" value="Unassembled WGS sequence"/>
</dbReference>
<evidence type="ECO:0008006" key="11">
    <source>
        <dbReference type="Google" id="ProtNLM"/>
    </source>
</evidence>
<gene>
    <name evidence="9" type="ORF">MAE02_40260</name>
</gene>
<feature type="transmembrane region" description="Helical" evidence="8">
    <location>
        <begin position="315"/>
        <end position="336"/>
    </location>
</feature>
<keyword evidence="10" id="KW-1185">Reference proteome</keyword>
<evidence type="ECO:0000256" key="1">
    <source>
        <dbReference type="ARBA" id="ARBA00004651"/>
    </source>
</evidence>
<keyword evidence="4 8" id="KW-0812">Transmembrane</keyword>
<keyword evidence="2" id="KW-1003">Cell membrane</keyword>
<organism evidence="9 10">
    <name type="scientific">Microvirga aerophila</name>
    <dbReference type="NCBI Taxonomy" id="670291"/>
    <lineage>
        <taxon>Bacteria</taxon>
        <taxon>Pseudomonadati</taxon>
        <taxon>Pseudomonadota</taxon>
        <taxon>Alphaproteobacteria</taxon>
        <taxon>Hyphomicrobiales</taxon>
        <taxon>Methylobacteriaceae</taxon>
        <taxon>Microvirga</taxon>
    </lineage>
</organism>
<evidence type="ECO:0000256" key="4">
    <source>
        <dbReference type="ARBA" id="ARBA00022692"/>
    </source>
</evidence>
<dbReference type="GO" id="GO:0016758">
    <property type="term" value="F:hexosyltransferase activity"/>
    <property type="evidence" value="ECO:0007669"/>
    <property type="project" value="InterPro"/>
</dbReference>